<sequence>MGFGLIDYLVVGKWAGFVVEEEMAPFILSLNPPLHLHFCIFMSWRVNYASLFFYPNFN</sequence>
<name>B4VN50_9CYAN</name>
<keyword evidence="2" id="KW-1185">Reference proteome</keyword>
<dbReference type="STRING" id="118168.MC7420_4725"/>
<protein>
    <submittedName>
        <fullName evidence="1">Uncharacterized protein</fullName>
    </submittedName>
</protein>
<organism evidence="1 2">
    <name type="scientific">Coleofasciculus chthonoplastes PCC 7420</name>
    <dbReference type="NCBI Taxonomy" id="118168"/>
    <lineage>
        <taxon>Bacteria</taxon>
        <taxon>Bacillati</taxon>
        <taxon>Cyanobacteriota</taxon>
        <taxon>Cyanophyceae</taxon>
        <taxon>Coleofasciculales</taxon>
        <taxon>Coleofasciculaceae</taxon>
        <taxon>Coleofasciculus</taxon>
    </lineage>
</organism>
<reference evidence="1 2" key="1">
    <citation type="submission" date="2008-07" db="EMBL/GenBank/DDBJ databases">
        <authorList>
            <person name="Tandeau de Marsac N."/>
            <person name="Ferriera S."/>
            <person name="Johnson J."/>
            <person name="Kravitz S."/>
            <person name="Beeson K."/>
            <person name="Sutton G."/>
            <person name="Rogers Y.-H."/>
            <person name="Friedman R."/>
            <person name="Frazier M."/>
            <person name="Venter J.C."/>
        </authorList>
    </citation>
    <scope>NUCLEOTIDE SEQUENCE [LARGE SCALE GENOMIC DNA]</scope>
    <source>
        <strain evidence="1 2">PCC 7420</strain>
    </source>
</reference>
<evidence type="ECO:0000313" key="2">
    <source>
        <dbReference type="Proteomes" id="UP000003835"/>
    </source>
</evidence>
<evidence type="ECO:0000313" key="1">
    <source>
        <dbReference type="EMBL" id="EDX76469.1"/>
    </source>
</evidence>
<dbReference type="Proteomes" id="UP000003835">
    <property type="component" value="Unassembled WGS sequence"/>
</dbReference>
<dbReference type="AlphaFoldDB" id="B4VN50"/>
<proteinExistence type="predicted"/>
<accession>B4VN50</accession>
<dbReference type="EMBL" id="DS989846">
    <property type="protein sequence ID" value="EDX76469.1"/>
    <property type="molecule type" value="Genomic_DNA"/>
</dbReference>
<gene>
    <name evidence="1" type="ORF">MC7420_4725</name>
</gene>
<dbReference type="HOGENOM" id="CLU_2971614_0_0_3"/>